<gene>
    <name evidence="1" type="ORF">GO594_10685</name>
</gene>
<evidence type="ECO:0000313" key="2">
    <source>
        <dbReference type="Proteomes" id="UP000461288"/>
    </source>
</evidence>
<comment type="caution">
    <text evidence="1">The sequence shown here is derived from an EMBL/GenBank/DDBJ whole genome shotgun (WGS) entry which is preliminary data.</text>
</comment>
<proteinExistence type="predicted"/>
<name>A0A7X3H6S1_9GAMM</name>
<organism evidence="1 2">
    <name type="scientific">Metapseudomonas otitidis</name>
    <dbReference type="NCBI Taxonomy" id="319939"/>
    <lineage>
        <taxon>Bacteria</taxon>
        <taxon>Pseudomonadati</taxon>
        <taxon>Pseudomonadota</taxon>
        <taxon>Gammaproteobacteria</taxon>
        <taxon>Pseudomonadales</taxon>
        <taxon>Pseudomonadaceae</taxon>
        <taxon>Metapseudomonas</taxon>
    </lineage>
</organism>
<evidence type="ECO:0000313" key="1">
    <source>
        <dbReference type="EMBL" id="MWK56443.1"/>
    </source>
</evidence>
<protein>
    <submittedName>
        <fullName evidence="1">Uncharacterized protein</fullName>
    </submittedName>
</protein>
<dbReference type="Proteomes" id="UP000461288">
    <property type="component" value="Unassembled WGS sequence"/>
</dbReference>
<reference evidence="1 2" key="1">
    <citation type="submission" date="2019-12" db="EMBL/GenBank/DDBJ databases">
        <title>Draft genome sequence of Pseudomonas otitidis recovered from a chicken carcass.</title>
        <authorList>
            <person name="Vieira T.R."/>
            <person name="Oliviera E.F.C."/>
            <person name="Silva N.M.V."/>
            <person name="Sambrano G.E."/>
            <person name="Cibulski S.P."/>
            <person name="Cardoso M.R.I."/>
        </authorList>
    </citation>
    <scope>NUCLEOTIDE SEQUENCE [LARGE SCALE GENOMIC DNA]</scope>
    <source>
        <strain evidence="1 2">25_K</strain>
    </source>
</reference>
<dbReference type="AlphaFoldDB" id="A0A7X3H6S1"/>
<accession>A0A7X3H6S1</accession>
<dbReference type="RefSeq" id="WP_160480736.1">
    <property type="nucleotide sequence ID" value="NZ_CP082244.1"/>
</dbReference>
<dbReference type="EMBL" id="WTFN01000021">
    <property type="protein sequence ID" value="MWK56443.1"/>
    <property type="molecule type" value="Genomic_DNA"/>
</dbReference>
<sequence>MDWTTRVCQVMGSFDTGFAAGSLPVAWPAGKVPFWVQIPKLSTHPKGTRLAAIEITSSGISWVFSDVVPEGGTGDSTVYYGYY</sequence>